<name>A0A763UXM7_SALER</name>
<accession>A0A763UXM7</accession>
<dbReference type="EMBL" id="DAAYKR010000005">
    <property type="protein sequence ID" value="HAG4611590.1"/>
    <property type="molecule type" value="Genomic_DNA"/>
</dbReference>
<comment type="caution">
    <text evidence="1">The sequence shown here is derived from an EMBL/GenBank/DDBJ whole genome shotgun (WGS) entry which is preliminary data.</text>
</comment>
<reference evidence="1" key="1">
    <citation type="journal article" date="2018" name="Genome Biol.">
        <title>SKESA: strategic k-mer extension for scrupulous assemblies.</title>
        <authorList>
            <person name="Souvorov A."/>
            <person name="Agarwala R."/>
            <person name="Lipman D.J."/>
        </authorList>
    </citation>
    <scope>NUCLEOTIDE SEQUENCE</scope>
    <source>
        <strain evidence="1">MA.CCC_P6</strain>
    </source>
</reference>
<evidence type="ECO:0000313" key="1">
    <source>
        <dbReference type="EMBL" id="HAG4611590.1"/>
    </source>
</evidence>
<gene>
    <name evidence="1" type="ORF">G8549_003165</name>
</gene>
<sequence length="65" mass="7344">MQIKQQKELPMQLATAGAARVGGFNPITSIQHSRRNILTGADFKQPRVKSWLQKLWDILSQEGQP</sequence>
<protein>
    <submittedName>
        <fullName evidence="1">Uncharacterized protein</fullName>
    </submittedName>
</protein>
<proteinExistence type="predicted"/>
<organism evidence="1">
    <name type="scientific">Salmonella enterica</name>
    <name type="common">Salmonella choleraesuis</name>
    <dbReference type="NCBI Taxonomy" id="28901"/>
    <lineage>
        <taxon>Bacteria</taxon>
        <taxon>Pseudomonadati</taxon>
        <taxon>Pseudomonadota</taxon>
        <taxon>Gammaproteobacteria</taxon>
        <taxon>Enterobacterales</taxon>
        <taxon>Enterobacteriaceae</taxon>
        <taxon>Salmonella</taxon>
    </lineage>
</organism>
<dbReference type="AlphaFoldDB" id="A0A763UXM7"/>
<reference evidence="1" key="2">
    <citation type="submission" date="2020-02" db="EMBL/GenBank/DDBJ databases">
        <authorList>
            <consortium name="NCBI Pathogen Detection Project"/>
        </authorList>
    </citation>
    <scope>NUCLEOTIDE SEQUENCE</scope>
    <source>
        <strain evidence="1">MA.CCC_P6</strain>
    </source>
</reference>